<dbReference type="InterPro" id="IPR027434">
    <property type="entry name" value="Homing_endonucl"/>
</dbReference>
<evidence type="ECO:0000313" key="1">
    <source>
        <dbReference type="EMBL" id="QJA93277.1"/>
    </source>
</evidence>
<accession>A0A6M3LDG9</accession>
<dbReference type="AlphaFoldDB" id="A0A6M3LDG9"/>
<dbReference type="SUPFAM" id="SSF55608">
    <property type="entry name" value="Homing endonucleases"/>
    <property type="match status" value="1"/>
</dbReference>
<name>A0A6M3LDG9_9ZZZZ</name>
<keyword evidence="1" id="KW-0255">Endonuclease</keyword>
<keyword evidence="1" id="KW-0540">Nuclease</keyword>
<protein>
    <submittedName>
        <fullName evidence="1">Putative HNH homing endonuclease</fullName>
    </submittedName>
</protein>
<gene>
    <name evidence="1" type="ORF">MM415B04289_0008</name>
</gene>
<keyword evidence="1" id="KW-0378">Hydrolase</keyword>
<organism evidence="1">
    <name type="scientific">viral metagenome</name>
    <dbReference type="NCBI Taxonomy" id="1070528"/>
    <lineage>
        <taxon>unclassified sequences</taxon>
        <taxon>metagenomes</taxon>
        <taxon>organismal metagenomes</taxon>
    </lineage>
</organism>
<dbReference type="Gene3D" id="3.10.28.10">
    <property type="entry name" value="Homing endonucleases"/>
    <property type="match status" value="1"/>
</dbReference>
<sequence length="140" mass="16123">MYSETDKAYLAGFIDGEGTIVIDTHGGTRTPSLRLIVANTYLPVLQELREIWGGCLYTKKPQRENWKAGSALEWATRQALEILKEVQPYLHVKREQCQVAFKFQETVNPMEHRTRGIPMEVQAFRLELKEEMQALNKKGN</sequence>
<reference evidence="1" key="1">
    <citation type="submission" date="2020-03" db="EMBL/GenBank/DDBJ databases">
        <title>The deep terrestrial virosphere.</title>
        <authorList>
            <person name="Holmfeldt K."/>
            <person name="Nilsson E."/>
            <person name="Simone D."/>
            <person name="Lopez-Fernandez M."/>
            <person name="Wu X."/>
            <person name="de Brujin I."/>
            <person name="Lundin D."/>
            <person name="Andersson A."/>
            <person name="Bertilsson S."/>
            <person name="Dopson M."/>
        </authorList>
    </citation>
    <scope>NUCLEOTIDE SEQUENCE</scope>
    <source>
        <strain evidence="1">MM415B04289</strain>
    </source>
</reference>
<dbReference type="GO" id="GO:0004519">
    <property type="term" value="F:endonuclease activity"/>
    <property type="evidence" value="ECO:0007669"/>
    <property type="project" value="UniProtKB-KW"/>
</dbReference>
<proteinExistence type="predicted"/>
<dbReference type="EMBL" id="MT143136">
    <property type="protein sequence ID" value="QJA93277.1"/>
    <property type="molecule type" value="Genomic_DNA"/>
</dbReference>